<organism evidence="2 3">
    <name type="scientific">Penicillium egyptiacum</name>
    <dbReference type="NCBI Taxonomy" id="1303716"/>
    <lineage>
        <taxon>Eukaryota</taxon>
        <taxon>Fungi</taxon>
        <taxon>Dikarya</taxon>
        <taxon>Ascomycota</taxon>
        <taxon>Pezizomycotina</taxon>
        <taxon>Eurotiomycetes</taxon>
        <taxon>Eurotiomycetidae</taxon>
        <taxon>Eurotiales</taxon>
        <taxon>Aspergillaceae</taxon>
        <taxon>Penicillium</taxon>
    </lineage>
</organism>
<dbReference type="AlphaFoldDB" id="A0A9W4KJT1"/>
<keyword evidence="1" id="KW-1133">Transmembrane helix</keyword>
<keyword evidence="1" id="KW-0812">Transmembrane</keyword>
<evidence type="ECO:0000256" key="1">
    <source>
        <dbReference type="SAM" id="Phobius"/>
    </source>
</evidence>
<comment type="caution">
    <text evidence="2">The sequence shown here is derived from an EMBL/GenBank/DDBJ whole genome shotgun (WGS) entry which is preliminary data.</text>
</comment>
<name>A0A9W4KJT1_9EURO</name>
<dbReference type="Proteomes" id="UP001154252">
    <property type="component" value="Unassembled WGS sequence"/>
</dbReference>
<keyword evidence="3" id="KW-1185">Reference proteome</keyword>
<evidence type="ECO:0000313" key="3">
    <source>
        <dbReference type="Proteomes" id="UP001154252"/>
    </source>
</evidence>
<dbReference type="OrthoDB" id="4326017at2759"/>
<gene>
    <name evidence="2" type="ORF">PEGY_LOCUS6906</name>
</gene>
<reference evidence="2" key="1">
    <citation type="submission" date="2021-07" db="EMBL/GenBank/DDBJ databases">
        <authorList>
            <person name="Branca A.L. A."/>
        </authorList>
    </citation>
    <scope>NUCLEOTIDE SEQUENCE</scope>
</reference>
<feature type="transmembrane region" description="Helical" evidence="1">
    <location>
        <begin position="27"/>
        <end position="51"/>
    </location>
</feature>
<sequence>MNSKYQALSTKVDNGFNNSPPPINRGLAIGLPLGLGIPLTIAVIFLCAMWIRRRYPYIPQHMNNEEAEIYIKIHKATRGSKISANSIYLFSVLTNELFAGTLTEKLCDLFEAVGLKKKQVIPEVSVMANTPTK</sequence>
<keyword evidence="1" id="KW-0472">Membrane</keyword>
<dbReference type="EMBL" id="CAJVRC010000876">
    <property type="protein sequence ID" value="CAG8902733.1"/>
    <property type="molecule type" value="Genomic_DNA"/>
</dbReference>
<accession>A0A9W4KJT1</accession>
<evidence type="ECO:0000313" key="2">
    <source>
        <dbReference type="EMBL" id="CAG8902733.1"/>
    </source>
</evidence>
<protein>
    <submittedName>
        <fullName evidence="2">Uncharacterized protein</fullName>
    </submittedName>
</protein>
<proteinExistence type="predicted"/>